<evidence type="ECO:0000256" key="2">
    <source>
        <dbReference type="SAM" id="Phobius"/>
    </source>
</evidence>
<name>A0A951QGP8_9CYAN</name>
<organism evidence="3 4">
    <name type="scientific">Drouetiella hepatica Uher 2000/2452</name>
    <dbReference type="NCBI Taxonomy" id="904376"/>
    <lineage>
        <taxon>Bacteria</taxon>
        <taxon>Bacillati</taxon>
        <taxon>Cyanobacteriota</taxon>
        <taxon>Cyanophyceae</taxon>
        <taxon>Oculatellales</taxon>
        <taxon>Oculatellaceae</taxon>
        <taxon>Drouetiella</taxon>
    </lineage>
</organism>
<gene>
    <name evidence="3" type="ORF">KME15_26950</name>
</gene>
<accession>A0A951QGP8</accession>
<comment type="caution">
    <text evidence="3">The sequence shown here is derived from an EMBL/GenBank/DDBJ whole genome shotgun (WGS) entry which is preliminary data.</text>
</comment>
<protein>
    <submittedName>
        <fullName evidence="3">Uncharacterized protein</fullName>
    </submittedName>
</protein>
<dbReference type="AlphaFoldDB" id="A0A951QGP8"/>
<reference evidence="3" key="2">
    <citation type="journal article" date="2022" name="Microbiol. Resour. Announc.">
        <title>Metagenome Sequencing to Explore Phylogenomics of Terrestrial Cyanobacteria.</title>
        <authorList>
            <person name="Ward R.D."/>
            <person name="Stajich J.E."/>
            <person name="Johansen J.R."/>
            <person name="Huntemann M."/>
            <person name="Clum A."/>
            <person name="Foster B."/>
            <person name="Foster B."/>
            <person name="Roux S."/>
            <person name="Palaniappan K."/>
            <person name="Varghese N."/>
            <person name="Mukherjee S."/>
            <person name="Reddy T.B.K."/>
            <person name="Daum C."/>
            <person name="Copeland A."/>
            <person name="Chen I.A."/>
            <person name="Ivanova N.N."/>
            <person name="Kyrpides N.C."/>
            <person name="Shapiro N."/>
            <person name="Eloe-Fadrosh E.A."/>
            <person name="Pietrasiak N."/>
        </authorList>
    </citation>
    <scope>NUCLEOTIDE SEQUENCE</scope>
    <source>
        <strain evidence="3">UHER 2000/2452</strain>
    </source>
</reference>
<keyword evidence="2" id="KW-0472">Membrane</keyword>
<evidence type="ECO:0000313" key="3">
    <source>
        <dbReference type="EMBL" id="MBW4662308.1"/>
    </source>
</evidence>
<feature type="transmembrane region" description="Helical" evidence="2">
    <location>
        <begin position="146"/>
        <end position="166"/>
    </location>
</feature>
<keyword evidence="2" id="KW-0812">Transmembrane</keyword>
<feature type="compositionally biased region" description="Polar residues" evidence="1">
    <location>
        <begin position="16"/>
        <end position="28"/>
    </location>
</feature>
<evidence type="ECO:0000313" key="4">
    <source>
        <dbReference type="Proteomes" id="UP000757435"/>
    </source>
</evidence>
<keyword evidence="2" id="KW-1133">Transmembrane helix</keyword>
<proteinExistence type="predicted"/>
<evidence type="ECO:0000256" key="1">
    <source>
        <dbReference type="SAM" id="MobiDB-lite"/>
    </source>
</evidence>
<feature type="transmembrane region" description="Helical" evidence="2">
    <location>
        <begin position="47"/>
        <end position="66"/>
    </location>
</feature>
<feature type="region of interest" description="Disordered" evidence="1">
    <location>
        <begin position="1"/>
        <end position="42"/>
    </location>
</feature>
<reference evidence="3" key="1">
    <citation type="submission" date="2021-05" db="EMBL/GenBank/DDBJ databases">
        <authorList>
            <person name="Pietrasiak N."/>
            <person name="Ward R."/>
            <person name="Stajich J.E."/>
            <person name="Kurbessoian T."/>
        </authorList>
    </citation>
    <scope>NUCLEOTIDE SEQUENCE</scope>
    <source>
        <strain evidence="3">UHER 2000/2452</strain>
    </source>
</reference>
<sequence>MLSRDTPHLSPFITEGLSQPTRQQQQSEPIVPPERNRGRGFRRSGNACEVAAGASLNSAIIFLFHLLQVHPLGLLVALGCSHFYFVATAFGEGHDRLIGNAMTGASAGVAGLSALSEPIGEWLEAKQSQDAATQQIQELYSPQTPVINGSAVLILLAITSVVLMAISMQGKSRTRR</sequence>
<dbReference type="Proteomes" id="UP000757435">
    <property type="component" value="Unassembled WGS sequence"/>
</dbReference>
<dbReference type="EMBL" id="JAHHHD010000068">
    <property type="protein sequence ID" value="MBW4662308.1"/>
    <property type="molecule type" value="Genomic_DNA"/>
</dbReference>